<dbReference type="InterPro" id="IPR009057">
    <property type="entry name" value="Homeodomain-like_sf"/>
</dbReference>
<feature type="domain" description="Myb-like" evidence="7">
    <location>
        <begin position="68"/>
        <end position="111"/>
    </location>
</feature>
<keyword evidence="10" id="KW-1185">Reference proteome</keyword>
<dbReference type="STRING" id="542762.A0A4S4DZX5"/>
<evidence type="ECO:0000259" key="7">
    <source>
        <dbReference type="PROSITE" id="PS50090"/>
    </source>
</evidence>
<feature type="domain" description="Myb-like" evidence="7">
    <location>
        <begin position="7"/>
        <end position="59"/>
    </location>
</feature>
<dbReference type="PROSITE" id="PS50090">
    <property type="entry name" value="MYB_LIKE"/>
    <property type="match status" value="2"/>
</dbReference>
<keyword evidence="6" id="KW-0539">Nucleus</keyword>
<keyword evidence="5" id="KW-0804">Transcription</keyword>
<reference evidence="9 10" key="1">
    <citation type="journal article" date="2018" name="Proc. Natl. Acad. Sci. U.S.A.">
        <title>Draft genome sequence of Camellia sinensis var. sinensis provides insights into the evolution of the tea genome and tea quality.</title>
        <authorList>
            <person name="Wei C."/>
            <person name="Yang H."/>
            <person name="Wang S."/>
            <person name="Zhao J."/>
            <person name="Liu C."/>
            <person name="Gao L."/>
            <person name="Xia E."/>
            <person name="Lu Y."/>
            <person name="Tai Y."/>
            <person name="She G."/>
            <person name="Sun J."/>
            <person name="Cao H."/>
            <person name="Tong W."/>
            <person name="Gao Q."/>
            <person name="Li Y."/>
            <person name="Deng W."/>
            <person name="Jiang X."/>
            <person name="Wang W."/>
            <person name="Chen Q."/>
            <person name="Zhang S."/>
            <person name="Li H."/>
            <person name="Wu J."/>
            <person name="Wang P."/>
            <person name="Li P."/>
            <person name="Shi C."/>
            <person name="Zheng F."/>
            <person name="Jian J."/>
            <person name="Huang B."/>
            <person name="Shan D."/>
            <person name="Shi M."/>
            <person name="Fang C."/>
            <person name="Yue Y."/>
            <person name="Li F."/>
            <person name="Li D."/>
            <person name="Wei S."/>
            <person name="Han B."/>
            <person name="Jiang C."/>
            <person name="Yin Y."/>
            <person name="Xia T."/>
            <person name="Zhang Z."/>
            <person name="Bennetzen J.L."/>
            <person name="Zhao S."/>
            <person name="Wan X."/>
        </authorList>
    </citation>
    <scope>NUCLEOTIDE SEQUENCE [LARGE SCALE GENOMIC DNA]</scope>
    <source>
        <strain evidence="10">cv. Shuchazao</strain>
        <tissue evidence="9">Leaf</tissue>
    </source>
</reference>
<gene>
    <name evidence="9" type="ORF">TEA_020872</name>
</gene>
<name>A0A4S4DZX5_CAMSN</name>
<dbReference type="GO" id="GO:0005634">
    <property type="term" value="C:nucleus"/>
    <property type="evidence" value="ECO:0007669"/>
    <property type="project" value="UniProtKB-SubCell"/>
</dbReference>
<evidence type="ECO:0000259" key="8">
    <source>
        <dbReference type="PROSITE" id="PS51294"/>
    </source>
</evidence>
<dbReference type="InterPro" id="IPR017930">
    <property type="entry name" value="Myb_dom"/>
</dbReference>
<evidence type="ECO:0000256" key="4">
    <source>
        <dbReference type="ARBA" id="ARBA00023125"/>
    </source>
</evidence>
<dbReference type="FunFam" id="1.10.10.60:FF:000351">
    <property type="entry name" value="Transcription factor GAMYB"/>
    <property type="match status" value="1"/>
</dbReference>
<protein>
    <submittedName>
        <fullName evidence="9">Uncharacterized protein</fullName>
    </submittedName>
</protein>
<dbReference type="FunFam" id="1.10.10.60:FF:000060">
    <property type="entry name" value="MYB transcription factor"/>
    <property type="match status" value="1"/>
</dbReference>
<evidence type="ECO:0000313" key="10">
    <source>
        <dbReference type="Proteomes" id="UP000306102"/>
    </source>
</evidence>
<evidence type="ECO:0000313" key="9">
    <source>
        <dbReference type="EMBL" id="THG08485.1"/>
    </source>
</evidence>
<dbReference type="PANTHER" id="PTHR47996">
    <property type="entry name" value="TRANSCRIPTION FACTOR DUO1"/>
    <property type="match status" value="1"/>
</dbReference>
<feature type="domain" description="HTH myb-type" evidence="8">
    <location>
        <begin position="64"/>
        <end position="115"/>
    </location>
</feature>
<comment type="subcellular location">
    <subcellularLocation>
        <location evidence="1">Nucleus</location>
    </subcellularLocation>
</comment>
<dbReference type="CDD" id="cd00167">
    <property type="entry name" value="SANT"/>
    <property type="match status" value="2"/>
</dbReference>
<accession>A0A4S4DZX5</accession>
<evidence type="ECO:0000256" key="6">
    <source>
        <dbReference type="ARBA" id="ARBA00023242"/>
    </source>
</evidence>
<proteinExistence type="predicted"/>
<evidence type="ECO:0000256" key="5">
    <source>
        <dbReference type="ARBA" id="ARBA00023163"/>
    </source>
</evidence>
<dbReference type="SMART" id="SM00717">
    <property type="entry name" value="SANT"/>
    <property type="match status" value="2"/>
</dbReference>
<comment type="caution">
    <text evidence="9">The sequence shown here is derived from an EMBL/GenBank/DDBJ whole genome shotgun (WGS) entry which is preliminary data.</text>
</comment>
<evidence type="ECO:0000256" key="2">
    <source>
        <dbReference type="ARBA" id="ARBA00022737"/>
    </source>
</evidence>
<dbReference type="GO" id="GO:0003677">
    <property type="term" value="F:DNA binding"/>
    <property type="evidence" value="ECO:0007669"/>
    <property type="project" value="UniProtKB-KW"/>
</dbReference>
<feature type="domain" description="HTH myb-type" evidence="8">
    <location>
        <begin position="7"/>
        <end position="63"/>
    </location>
</feature>
<dbReference type="PANTHER" id="PTHR47996:SF3">
    <property type="entry name" value="TRANSCRIPTION FACTOR DUO1"/>
    <property type="match status" value="1"/>
</dbReference>
<dbReference type="PROSITE" id="PS51294">
    <property type="entry name" value="HTH_MYB"/>
    <property type="match status" value="2"/>
</dbReference>
<dbReference type="InterPro" id="IPR053106">
    <property type="entry name" value="Plant_Male-Germline_Reg_TFs"/>
</dbReference>
<evidence type="ECO:0000256" key="3">
    <source>
        <dbReference type="ARBA" id="ARBA00023015"/>
    </source>
</evidence>
<organism evidence="9 10">
    <name type="scientific">Camellia sinensis var. sinensis</name>
    <name type="common">China tea</name>
    <dbReference type="NCBI Taxonomy" id="542762"/>
    <lineage>
        <taxon>Eukaryota</taxon>
        <taxon>Viridiplantae</taxon>
        <taxon>Streptophyta</taxon>
        <taxon>Embryophyta</taxon>
        <taxon>Tracheophyta</taxon>
        <taxon>Spermatophyta</taxon>
        <taxon>Magnoliopsida</taxon>
        <taxon>eudicotyledons</taxon>
        <taxon>Gunneridae</taxon>
        <taxon>Pentapetalae</taxon>
        <taxon>asterids</taxon>
        <taxon>Ericales</taxon>
        <taxon>Theaceae</taxon>
        <taxon>Camellia</taxon>
    </lineage>
</organism>
<dbReference type="SUPFAM" id="SSF46689">
    <property type="entry name" value="Homeodomain-like"/>
    <property type="match status" value="1"/>
</dbReference>
<dbReference type="InterPro" id="IPR001005">
    <property type="entry name" value="SANT/Myb"/>
</dbReference>
<dbReference type="Gene3D" id="1.10.10.60">
    <property type="entry name" value="Homeodomain-like"/>
    <property type="match status" value="2"/>
</dbReference>
<keyword evidence="2" id="KW-0677">Repeat</keyword>
<keyword evidence="4" id="KW-0238">DNA-binding</keyword>
<dbReference type="Proteomes" id="UP000306102">
    <property type="component" value="Unassembled WGS sequence"/>
</dbReference>
<dbReference type="Pfam" id="PF00249">
    <property type="entry name" value="Myb_DNA-binding"/>
    <property type="match status" value="2"/>
</dbReference>
<dbReference type="EMBL" id="SDRB02009280">
    <property type="protein sequence ID" value="THG08485.1"/>
    <property type="molecule type" value="Genomic_DNA"/>
</dbReference>
<sequence length="313" mass="35607">MERHKSEEMIKKGPWTAEEDEVLVKFVNKYGPRDWSSIRSMGLLPRTGKSCRLRWVNKLRPNLKIGCKFSAEEERVVIEMQARFGNKWAAIASHLQGRTDNDVKNFWSSRKKRLARILQSTSPPRQTKSHKSKDNALAVHEMPTLQAPEFTSPQMKEESYSKFQPCSSSSMEDPKMIHKMPQPNFMNPNMANIDSSQPSLNTTETDTKPSNEILLQLSFTHLPNSKLDLPILAESHAEPNFLDVFTSHQQQAFELGDVSQLINFGSPFFEVEGIGRDDGRANNDRLASPDSFFDELPSDMFDYLEPCPSSSPL</sequence>
<evidence type="ECO:0000256" key="1">
    <source>
        <dbReference type="ARBA" id="ARBA00004123"/>
    </source>
</evidence>
<keyword evidence="3" id="KW-0805">Transcription regulation</keyword>
<dbReference type="AlphaFoldDB" id="A0A4S4DZX5"/>